<dbReference type="RefSeq" id="WP_119077315.1">
    <property type="nucleotide sequence ID" value="NZ_CP029600.1"/>
</dbReference>
<dbReference type="EMBL" id="CP029600">
    <property type="protein sequence ID" value="AWO01110.1"/>
    <property type="molecule type" value="Genomic_DNA"/>
</dbReference>
<evidence type="ECO:0000259" key="1">
    <source>
        <dbReference type="Pfam" id="PF01935"/>
    </source>
</evidence>
<sequence length="862" mass="98103">MKDLSSFANNVMAFTSAYTPCTLFNWRQDGFEEPITCATESATHLLIAYELKQVPELQTTPDVKQQDQYREHLLKQKTFIDTVASVFLRPKKETTAFLDLRIRNNPATRTVQCYVLLRVVLRNASVFYDSKRLREEFRQLVPEDYPLYELSQEEIQELLLLSNQRVVEIRKKQQFIPVGLGYNADEMIVAPSGLLNWDEKSRFYLPSSSYLPSQQYNLAGLYRMLQNIDETVQVRISLGLCSLFEYEKNLALQYFKMLRSTYKDITSAELDASFKAFSKYVTAPELFSLKLQVAARSEITAMAVGNSLSAQMEAGNTSSPGQLTCLALNKEYAHATIKADWEECNHYFYPASGHEHYDGLDDTLHSFIRRLPYLCDAAEAAAVFRLPVANIGGLPGMIAKPPRPFFQPNPRSRKTEEIEIGRVITAPPSEINNEKAPQYTLPVTDLTKHGLIVGSTGSGKTNTTLNFVKELTKKGIPFLLIEPVKSEYYDELSPYFKPGELRRFNFKRPFLEDGSCNPEYLRFNPLIPIPGISSMQHISYIKGCFTAAFPMHGVMPMILEECLTRLYLELFDFNERPLFDAERSPVYLHDRASETLSEEEKNQHRLMSLGWLKAAVDLHLEDAEMFTDEDRANMGSYLKRRAEKLSKGVLGNAFLPELWLDAEGQPCTIDNAINTLLTQSVIIELEALPDNDEKALIMAFLLTYLFEYRQTMPSMKSIEMAEKDGFDPCKHIHITIIEEAHRLLSSGNMSTVSGGEDGVSAMDSKSKSISLFIDMLAEIRAKGEGIFIVEQIPTKLVSDVIKNTNLKIMHRITSKDDRHYLGEAMNMNEQQKNYVNNLKTGEAVIFEEQLDKPVFVKMNRFI</sequence>
<proteinExistence type="predicted"/>
<dbReference type="InterPro" id="IPR002789">
    <property type="entry name" value="HerA_central"/>
</dbReference>
<dbReference type="Gene3D" id="3.40.50.300">
    <property type="entry name" value="P-loop containing nucleotide triphosphate hydrolases"/>
    <property type="match status" value="2"/>
</dbReference>
<dbReference type="PANTHER" id="PTHR30121">
    <property type="entry name" value="UNCHARACTERIZED PROTEIN YJGR-RELATED"/>
    <property type="match status" value="1"/>
</dbReference>
<protein>
    <recommendedName>
        <fullName evidence="1">Helicase HerA central domain-containing protein</fullName>
    </recommendedName>
</protein>
<dbReference type="PANTHER" id="PTHR30121:SF6">
    <property type="entry name" value="SLR6007 PROTEIN"/>
    <property type="match status" value="1"/>
</dbReference>
<evidence type="ECO:0000313" key="2">
    <source>
        <dbReference type="EMBL" id="AWO01110.1"/>
    </source>
</evidence>
<organism evidence="2 3">
    <name type="scientific">Chitinophaga alhagiae</name>
    <dbReference type="NCBI Taxonomy" id="2203219"/>
    <lineage>
        <taxon>Bacteria</taxon>
        <taxon>Pseudomonadati</taxon>
        <taxon>Bacteroidota</taxon>
        <taxon>Chitinophagia</taxon>
        <taxon>Chitinophagales</taxon>
        <taxon>Chitinophagaceae</taxon>
        <taxon>Chitinophaga</taxon>
    </lineage>
</organism>
<dbReference type="InterPro" id="IPR051162">
    <property type="entry name" value="T4SS_component"/>
</dbReference>
<dbReference type="InterPro" id="IPR027417">
    <property type="entry name" value="P-loop_NTPase"/>
</dbReference>
<name>A0ABN5LP17_9BACT</name>
<reference evidence="2 3" key="1">
    <citation type="submission" date="2018-05" db="EMBL/GenBank/DDBJ databases">
        <title>Chitinophaga sp. nov., isolated from rhizosphere soil of Alhagi.</title>
        <authorList>
            <person name="Liu Y."/>
        </authorList>
    </citation>
    <scope>NUCLEOTIDE SEQUENCE [LARGE SCALE GENOMIC DNA]</scope>
    <source>
        <strain evidence="2 3">T22</strain>
    </source>
</reference>
<dbReference type="Proteomes" id="UP000246099">
    <property type="component" value="Chromosome"/>
</dbReference>
<accession>A0ABN5LP17</accession>
<keyword evidence="3" id="KW-1185">Reference proteome</keyword>
<dbReference type="Pfam" id="PF01935">
    <property type="entry name" value="DUF87"/>
    <property type="match status" value="1"/>
</dbReference>
<feature type="domain" description="Helicase HerA central" evidence="1">
    <location>
        <begin position="419"/>
        <end position="492"/>
    </location>
</feature>
<gene>
    <name evidence="2" type="ORF">DLD77_05065</name>
</gene>
<evidence type="ECO:0000313" key="3">
    <source>
        <dbReference type="Proteomes" id="UP000246099"/>
    </source>
</evidence>
<dbReference type="SUPFAM" id="SSF52540">
    <property type="entry name" value="P-loop containing nucleoside triphosphate hydrolases"/>
    <property type="match status" value="1"/>
</dbReference>